<evidence type="ECO:0000256" key="7">
    <source>
        <dbReference type="ARBA" id="ARBA00022898"/>
    </source>
</evidence>
<evidence type="ECO:0000256" key="8">
    <source>
        <dbReference type="ARBA" id="ARBA00022919"/>
    </source>
</evidence>
<sequence>MFMGCEEAVLYSYGFATIASAIPAYAKKGDVIFVDEGVNLAIQKGLQASRSRIEWFKHNDMEDLERLLQEQELRDKKDAKKAERIRRFVVVEGLIRK</sequence>
<comment type="pathway">
    <text evidence="2">Lipid metabolism; sphingolipid metabolism.</text>
</comment>
<dbReference type="EC" id="2.3.1.50" evidence="5"/>
<dbReference type="GO" id="GO:0046513">
    <property type="term" value="P:ceramide biosynthetic process"/>
    <property type="evidence" value="ECO:0007669"/>
    <property type="project" value="TreeGrafter"/>
</dbReference>
<dbReference type="GO" id="GO:0046512">
    <property type="term" value="P:sphingosine biosynthetic process"/>
    <property type="evidence" value="ECO:0007669"/>
    <property type="project" value="TreeGrafter"/>
</dbReference>
<keyword evidence="16" id="KW-1185">Reference proteome</keyword>
<keyword evidence="6" id="KW-0808">Transferase</keyword>
<evidence type="ECO:0000256" key="9">
    <source>
        <dbReference type="ARBA" id="ARBA00023098"/>
    </source>
</evidence>
<dbReference type="PANTHER" id="PTHR13693:SF2">
    <property type="entry name" value="SERINE PALMITOYLTRANSFERASE 1"/>
    <property type="match status" value="1"/>
</dbReference>
<dbReference type="Pfam" id="PF00155">
    <property type="entry name" value="Aminotran_1_2"/>
    <property type="match status" value="1"/>
</dbReference>
<dbReference type="Proteomes" id="UP001196413">
    <property type="component" value="Unassembled WGS sequence"/>
</dbReference>
<dbReference type="GO" id="GO:0030170">
    <property type="term" value="F:pyridoxal phosphate binding"/>
    <property type="evidence" value="ECO:0007669"/>
    <property type="project" value="InterPro"/>
</dbReference>
<comment type="caution">
    <text evidence="15">The sequence shown here is derived from an EMBL/GenBank/DDBJ whole genome shotgun (WGS) entry which is preliminary data.</text>
</comment>
<name>A0AAD5N808_PARTN</name>
<evidence type="ECO:0000256" key="4">
    <source>
        <dbReference type="ARBA" id="ARBA00008392"/>
    </source>
</evidence>
<evidence type="ECO:0000256" key="12">
    <source>
        <dbReference type="ARBA" id="ARBA00041765"/>
    </source>
</evidence>
<evidence type="ECO:0000256" key="3">
    <source>
        <dbReference type="ARBA" id="ARBA00004991"/>
    </source>
</evidence>
<dbReference type="InterPro" id="IPR015421">
    <property type="entry name" value="PyrdxlP-dep_Trfase_major"/>
</dbReference>
<protein>
    <recommendedName>
        <fullName evidence="11">Serine palmitoyltransferase 1</fullName>
        <ecNumber evidence="5">2.3.1.50</ecNumber>
    </recommendedName>
    <alternativeName>
        <fullName evidence="12">Long chain base biosynthesis protein 1</fullName>
    </alternativeName>
    <alternativeName>
        <fullName evidence="13">Serine-palmitoyl-CoA transferase 1</fullName>
    </alternativeName>
</protein>
<evidence type="ECO:0000256" key="2">
    <source>
        <dbReference type="ARBA" id="ARBA00004760"/>
    </source>
</evidence>
<evidence type="ECO:0000256" key="13">
    <source>
        <dbReference type="ARBA" id="ARBA00042649"/>
    </source>
</evidence>
<dbReference type="AlphaFoldDB" id="A0AAD5N808"/>
<keyword evidence="7" id="KW-0663">Pyridoxal phosphate</keyword>
<reference evidence="15" key="1">
    <citation type="submission" date="2021-06" db="EMBL/GenBank/DDBJ databases">
        <title>Parelaphostrongylus tenuis whole genome reference sequence.</title>
        <authorList>
            <person name="Garwood T.J."/>
            <person name="Larsen P.A."/>
            <person name="Fountain-Jones N.M."/>
            <person name="Garbe J.R."/>
            <person name="Macchietto M.G."/>
            <person name="Kania S.A."/>
            <person name="Gerhold R.W."/>
            <person name="Richards J.E."/>
            <person name="Wolf T.M."/>
        </authorList>
    </citation>
    <scope>NUCLEOTIDE SEQUENCE</scope>
    <source>
        <strain evidence="15">MNPRO001-30</strain>
        <tissue evidence="15">Meninges</tissue>
    </source>
</reference>
<dbReference type="GO" id="GO:0004758">
    <property type="term" value="F:serine C-palmitoyltransferase activity"/>
    <property type="evidence" value="ECO:0007669"/>
    <property type="project" value="UniProtKB-EC"/>
</dbReference>
<dbReference type="PANTHER" id="PTHR13693">
    <property type="entry name" value="CLASS II AMINOTRANSFERASE/8-AMINO-7-OXONONANOATE SYNTHASE"/>
    <property type="match status" value="1"/>
</dbReference>
<evidence type="ECO:0000256" key="1">
    <source>
        <dbReference type="ARBA" id="ARBA00001933"/>
    </source>
</evidence>
<evidence type="ECO:0000256" key="6">
    <source>
        <dbReference type="ARBA" id="ARBA00022679"/>
    </source>
</evidence>
<dbReference type="GO" id="GO:0016020">
    <property type="term" value="C:membrane"/>
    <property type="evidence" value="ECO:0007669"/>
    <property type="project" value="GOC"/>
</dbReference>
<comment type="similarity">
    <text evidence="4">Belongs to the class-II pyridoxal-phosphate-dependent aminotransferase family.</text>
</comment>
<gene>
    <name evidence="15" type="primary">SPTL1_2</name>
    <name evidence="15" type="ORF">KIN20_021524</name>
</gene>
<keyword evidence="9" id="KW-0443">Lipid metabolism</keyword>
<dbReference type="InterPro" id="IPR015424">
    <property type="entry name" value="PyrdxlP-dep_Trfase"/>
</dbReference>
<evidence type="ECO:0000259" key="14">
    <source>
        <dbReference type="Pfam" id="PF00155"/>
    </source>
</evidence>
<proteinExistence type="inferred from homology"/>
<accession>A0AAD5N808</accession>
<keyword evidence="10" id="KW-0012">Acyltransferase</keyword>
<evidence type="ECO:0000313" key="15">
    <source>
        <dbReference type="EMBL" id="KAJ1362104.1"/>
    </source>
</evidence>
<evidence type="ECO:0000256" key="10">
    <source>
        <dbReference type="ARBA" id="ARBA00023315"/>
    </source>
</evidence>
<keyword evidence="8" id="KW-0746">Sphingolipid metabolism</keyword>
<dbReference type="Gene3D" id="3.40.640.10">
    <property type="entry name" value="Type I PLP-dependent aspartate aminotransferase-like (Major domain)"/>
    <property type="match status" value="1"/>
</dbReference>
<dbReference type="SUPFAM" id="SSF53383">
    <property type="entry name" value="PLP-dependent transferases"/>
    <property type="match status" value="1"/>
</dbReference>
<comment type="pathway">
    <text evidence="3">Sphingolipid metabolism.</text>
</comment>
<dbReference type="GO" id="GO:0005783">
    <property type="term" value="C:endoplasmic reticulum"/>
    <property type="evidence" value="ECO:0007669"/>
    <property type="project" value="TreeGrafter"/>
</dbReference>
<dbReference type="InterPro" id="IPR050087">
    <property type="entry name" value="AON_synthase_class-II"/>
</dbReference>
<dbReference type="EMBL" id="JAHQIW010004372">
    <property type="protein sequence ID" value="KAJ1362104.1"/>
    <property type="molecule type" value="Genomic_DNA"/>
</dbReference>
<evidence type="ECO:0000256" key="11">
    <source>
        <dbReference type="ARBA" id="ARBA00041066"/>
    </source>
</evidence>
<evidence type="ECO:0000313" key="16">
    <source>
        <dbReference type="Proteomes" id="UP001196413"/>
    </source>
</evidence>
<feature type="domain" description="Aminotransferase class I/classII large" evidence="14">
    <location>
        <begin position="6"/>
        <end position="76"/>
    </location>
</feature>
<evidence type="ECO:0000256" key="5">
    <source>
        <dbReference type="ARBA" id="ARBA00013220"/>
    </source>
</evidence>
<comment type="cofactor">
    <cofactor evidence="1">
        <name>pyridoxal 5'-phosphate</name>
        <dbReference type="ChEBI" id="CHEBI:597326"/>
    </cofactor>
</comment>
<organism evidence="15 16">
    <name type="scientific">Parelaphostrongylus tenuis</name>
    <name type="common">Meningeal worm</name>
    <dbReference type="NCBI Taxonomy" id="148309"/>
    <lineage>
        <taxon>Eukaryota</taxon>
        <taxon>Metazoa</taxon>
        <taxon>Ecdysozoa</taxon>
        <taxon>Nematoda</taxon>
        <taxon>Chromadorea</taxon>
        <taxon>Rhabditida</taxon>
        <taxon>Rhabditina</taxon>
        <taxon>Rhabditomorpha</taxon>
        <taxon>Strongyloidea</taxon>
        <taxon>Metastrongylidae</taxon>
        <taxon>Parelaphostrongylus</taxon>
    </lineage>
</organism>
<dbReference type="InterPro" id="IPR004839">
    <property type="entry name" value="Aminotransferase_I/II_large"/>
</dbReference>